<sequence>MAVQVAFVRGDTPLRAWVDDETGTVCLSIGPPPGQVVLGLTTNGADRLLDAVQRELKILDPSGFDCDDCLDTGEQGNPVARGAVSLRACHCPAARR</sequence>
<comment type="caution">
    <text evidence="1">The sequence shown here is derived from an EMBL/GenBank/DDBJ whole genome shotgun (WGS) entry which is preliminary data.</text>
</comment>
<keyword evidence="2" id="KW-1185">Reference proteome</keyword>
<name>A0ABW3QZJ0_9PSEU</name>
<proteinExistence type="predicted"/>
<reference evidence="2" key="1">
    <citation type="journal article" date="2019" name="Int. J. Syst. Evol. Microbiol.">
        <title>The Global Catalogue of Microorganisms (GCM) 10K type strain sequencing project: providing services to taxonomists for standard genome sequencing and annotation.</title>
        <authorList>
            <consortium name="The Broad Institute Genomics Platform"/>
            <consortium name="The Broad Institute Genome Sequencing Center for Infectious Disease"/>
            <person name="Wu L."/>
            <person name="Ma J."/>
        </authorList>
    </citation>
    <scope>NUCLEOTIDE SEQUENCE [LARGE SCALE GENOMIC DNA]</scope>
    <source>
        <strain evidence="2">CCUG 60214</strain>
    </source>
</reference>
<gene>
    <name evidence="1" type="ORF">ACFQ3T_23740</name>
</gene>
<organism evidence="1 2">
    <name type="scientific">Saccharothrix hoggarensis</name>
    <dbReference type="NCBI Taxonomy" id="913853"/>
    <lineage>
        <taxon>Bacteria</taxon>
        <taxon>Bacillati</taxon>
        <taxon>Actinomycetota</taxon>
        <taxon>Actinomycetes</taxon>
        <taxon>Pseudonocardiales</taxon>
        <taxon>Pseudonocardiaceae</taxon>
        <taxon>Saccharothrix</taxon>
    </lineage>
</organism>
<evidence type="ECO:0000313" key="2">
    <source>
        <dbReference type="Proteomes" id="UP001597168"/>
    </source>
</evidence>
<dbReference type="Proteomes" id="UP001597168">
    <property type="component" value="Unassembled WGS sequence"/>
</dbReference>
<accession>A0ABW3QZJ0</accession>
<dbReference type="EMBL" id="JBHTLK010000142">
    <property type="protein sequence ID" value="MFD1150157.1"/>
    <property type="molecule type" value="Genomic_DNA"/>
</dbReference>
<protein>
    <submittedName>
        <fullName evidence="1">Uncharacterized protein</fullName>
    </submittedName>
</protein>
<dbReference type="RefSeq" id="WP_380725989.1">
    <property type="nucleotide sequence ID" value="NZ_JBHTLK010000142.1"/>
</dbReference>
<evidence type="ECO:0000313" key="1">
    <source>
        <dbReference type="EMBL" id="MFD1150157.1"/>
    </source>
</evidence>